<dbReference type="SUPFAM" id="SSF52540">
    <property type="entry name" value="P-loop containing nucleoside triphosphate hydrolases"/>
    <property type="match status" value="1"/>
</dbReference>
<dbReference type="CDD" id="cd11383">
    <property type="entry name" value="YfjP"/>
    <property type="match status" value="1"/>
</dbReference>
<dbReference type="EMBL" id="LR883000">
    <property type="protein sequence ID" value="CAD5999065.1"/>
    <property type="molecule type" value="Genomic_DNA"/>
</dbReference>
<proteinExistence type="predicted"/>
<dbReference type="GO" id="GO:0002098">
    <property type="term" value="P:tRNA wobble uridine modification"/>
    <property type="evidence" value="ECO:0007669"/>
    <property type="project" value="TreeGrafter"/>
</dbReference>
<dbReference type="PANTHER" id="PTHR42714:SF2">
    <property type="entry name" value="TRNA MODIFICATION GTPASE GTPBP3, MITOCHONDRIAL"/>
    <property type="match status" value="1"/>
</dbReference>
<dbReference type="GO" id="GO:0005829">
    <property type="term" value="C:cytosol"/>
    <property type="evidence" value="ECO:0007669"/>
    <property type="project" value="TreeGrafter"/>
</dbReference>
<gene>
    <name evidence="2" type="primary">era_1</name>
    <name evidence="2" type="ORF">ETECE562_01222</name>
</gene>
<evidence type="ECO:0000259" key="1">
    <source>
        <dbReference type="Pfam" id="PF01926"/>
    </source>
</evidence>
<protein>
    <submittedName>
        <fullName evidence="2">Era_1 protein</fullName>
    </submittedName>
</protein>
<dbReference type="AlphaFoldDB" id="A0A7I8Z081"/>
<feature type="domain" description="G" evidence="1">
    <location>
        <begin position="39"/>
        <end position="151"/>
    </location>
</feature>
<dbReference type="GO" id="GO:0030488">
    <property type="term" value="P:tRNA methylation"/>
    <property type="evidence" value="ECO:0007669"/>
    <property type="project" value="TreeGrafter"/>
</dbReference>
<dbReference type="InterPro" id="IPR027417">
    <property type="entry name" value="P-loop_NTPase"/>
</dbReference>
<dbReference type="GO" id="GO:0005525">
    <property type="term" value="F:GTP binding"/>
    <property type="evidence" value="ECO:0007669"/>
    <property type="project" value="InterPro"/>
</dbReference>
<reference evidence="2" key="1">
    <citation type="submission" date="2020-09" db="EMBL/GenBank/DDBJ databases">
        <authorList>
            <person name="Page A."/>
            <person name="Bastkowski S."/>
        </authorList>
    </citation>
    <scope>NUCLEOTIDE SEQUENCE</scope>
    <source>
        <strain evidence="2">L6_E562_ETEC</strain>
    </source>
</reference>
<sequence length="290" mass="32441">MNPSDAIEAIEKPLASLPNSLSRHILEHLRKLTSHEPVIGIMGKSGVGKSSLCNALFQGEVTPVSDVHAGTREVQRFRLSGHGHSMIITDLPGVGESRDRDAEYETLYRDILPELDLVLWLIKADDRALSVDEYFWRHILHRGHQQVLFVVTQADKTEPCHEWDMAGIQPSPAQAQNIREKTDAVFRLFRPVHPVVAVSARTGWELDTLVSALMTALPDHAASPLMTRLQNELRTESVRAQAREQFTGAVDRIFDTAESVCIASVARTVLRAVRDTVVSVARAVWNWIFF</sequence>
<dbReference type="Gene3D" id="3.40.50.300">
    <property type="entry name" value="P-loop containing nucleotide triphosphate hydrolases"/>
    <property type="match status" value="1"/>
</dbReference>
<evidence type="ECO:0000313" key="2">
    <source>
        <dbReference type="EMBL" id="CAD5999065.1"/>
    </source>
</evidence>
<name>A0A7I8Z081_ECOLX</name>
<dbReference type="Pfam" id="PF01926">
    <property type="entry name" value="MMR_HSR1"/>
    <property type="match status" value="1"/>
</dbReference>
<dbReference type="RefSeq" id="WP_001069640.1">
    <property type="nucleotide sequence ID" value="NZ_BDOV01000053.1"/>
</dbReference>
<accession>A0A7I8Z081</accession>
<dbReference type="PANTHER" id="PTHR42714">
    <property type="entry name" value="TRNA MODIFICATION GTPASE GTPBP3"/>
    <property type="match status" value="1"/>
</dbReference>
<dbReference type="InterPro" id="IPR006073">
    <property type="entry name" value="GTP-bd"/>
</dbReference>
<organism evidence="2">
    <name type="scientific">Escherichia coli</name>
    <dbReference type="NCBI Taxonomy" id="562"/>
    <lineage>
        <taxon>Bacteria</taxon>
        <taxon>Pseudomonadati</taxon>
        <taxon>Pseudomonadota</taxon>
        <taxon>Gammaproteobacteria</taxon>
        <taxon>Enterobacterales</taxon>
        <taxon>Enterobacteriaceae</taxon>
        <taxon>Escherichia</taxon>
    </lineage>
</organism>